<dbReference type="Gene3D" id="2.160.10.10">
    <property type="entry name" value="Hexapeptide repeat proteins"/>
    <property type="match status" value="1"/>
</dbReference>
<keyword evidence="4" id="KW-1185">Reference proteome</keyword>
<protein>
    <submittedName>
        <fullName evidence="3">Acetyltransferase</fullName>
    </submittedName>
</protein>
<dbReference type="Gene3D" id="3.40.50.20">
    <property type="match status" value="1"/>
</dbReference>
<dbReference type="CDD" id="cd03360">
    <property type="entry name" value="LbH_AT_putative"/>
    <property type="match status" value="1"/>
</dbReference>
<dbReference type="Proteomes" id="UP001595841">
    <property type="component" value="Unassembled WGS sequence"/>
</dbReference>
<dbReference type="RefSeq" id="WP_379764189.1">
    <property type="nucleotide sequence ID" value="NZ_JBHSCL010000004.1"/>
</dbReference>
<dbReference type="InterPro" id="IPR020019">
    <property type="entry name" value="AcTrfase_PglD-like"/>
</dbReference>
<reference evidence="4" key="1">
    <citation type="journal article" date="2019" name="Int. J. Syst. Evol. Microbiol.">
        <title>The Global Catalogue of Microorganisms (GCM) 10K type strain sequencing project: providing services to taxonomists for standard genome sequencing and annotation.</title>
        <authorList>
            <consortium name="The Broad Institute Genomics Platform"/>
            <consortium name="The Broad Institute Genome Sequencing Center for Infectious Disease"/>
            <person name="Wu L."/>
            <person name="Ma J."/>
        </authorList>
    </citation>
    <scope>NUCLEOTIDE SEQUENCE [LARGE SCALE GENOMIC DNA]</scope>
    <source>
        <strain evidence="4">CGMCC 1.15774</strain>
    </source>
</reference>
<organism evidence="3 4">
    <name type="scientific">Flagellimonas marina</name>
    <dbReference type="NCBI Taxonomy" id="1775168"/>
    <lineage>
        <taxon>Bacteria</taxon>
        <taxon>Pseudomonadati</taxon>
        <taxon>Bacteroidota</taxon>
        <taxon>Flavobacteriia</taxon>
        <taxon>Flavobacteriales</taxon>
        <taxon>Flavobacteriaceae</taxon>
        <taxon>Flagellimonas</taxon>
    </lineage>
</organism>
<evidence type="ECO:0000256" key="1">
    <source>
        <dbReference type="ARBA" id="ARBA00007274"/>
    </source>
</evidence>
<dbReference type="InterPro" id="IPR050179">
    <property type="entry name" value="Trans_hexapeptide_repeat"/>
</dbReference>
<dbReference type="NCBIfam" id="TIGR03570">
    <property type="entry name" value="NeuD_NnaD"/>
    <property type="match status" value="1"/>
</dbReference>
<comment type="similarity">
    <text evidence="1">Belongs to the transferase hexapeptide repeat family.</text>
</comment>
<dbReference type="EMBL" id="JBHSCL010000004">
    <property type="protein sequence ID" value="MFC4220525.1"/>
    <property type="molecule type" value="Genomic_DNA"/>
</dbReference>
<dbReference type="InterPro" id="IPR011004">
    <property type="entry name" value="Trimer_LpxA-like_sf"/>
</dbReference>
<sequence length="212" mass="22476">MNNAIIIGAGTHGQIYASYLAEEGINVIGFVDDNEHLFGQNVIGIPVIGKVKDLANSNIKSRARSIYCPIGNNTLRQHYLMDSKKMGYETPSFFHRTAVIGPDVKMGEANYVLAGSIIMPHTTIGDFFMINMSTTIGHHVQIGHGVFMSSGVNVGANLIIEDHAYIGIGATIMTGLGTIGKGSLIGAGSVVIKTVAPNTVVVGNPAREIPKK</sequence>
<evidence type="ECO:0000259" key="2">
    <source>
        <dbReference type="Pfam" id="PF17836"/>
    </source>
</evidence>
<evidence type="ECO:0000313" key="3">
    <source>
        <dbReference type="EMBL" id="MFC4220525.1"/>
    </source>
</evidence>
<accession>A0ABV8PMS3</accession>
<proteinExistence type="inferred from homology"/>
<dbReference type="PANTHER" id="PTHR43300:SF7">
    <property type="entry name" value="UDP-N-ACETYLBACILLOSAMINE N-ACETYLTRANSFERASE"/>
    <property type="match status" value="1"/>
</dbReference>
<name>A0ABV8PMS3_9FLAO</name>
<dbReference type="InterPro" id="IPR041561">
    <property type="entry name" value="PglD_N"/>
</dbReference>
<feature type="domain" description="PglD N-terminal" evidence="2">
    <location>
        <begin position="4"/>
        <end position="79"/>
    </location>
</feature>
<evidence type="ECO:0000313" key="4">
    <source>
        <dbReference type="Proteomes" id="UP001595841"/>
    </source>
</evidence>
<dbReference type="PANTHER" id="PTHR43300">
    <property type="entry name" value="ACETYLTRANSFERASE"/>
    <property type="match status" value="1"/>
</dbReference>
<dbReference type="Pfam" id="PF17836">
    <property type="entry name" value="PglD_N"/>
    <property type="match status" value="1"/>
</dbReference>
<gene>
    <name evidence="3" type="ORF">ACFOWS_10290</name>
</gene>
<comment type="caution">
    <text evidence="3">The sequence shown here is derived from an EMBL/GenBank/DDBJ whole genome shotgun (WGS) entry which is preliminary data.</text>
</comment>
<dbReference type="SUPFAM" id="SSF51161">
    <property type="entry name" value="Trimeric LpxA-like enzymes"/>
    <property type="match status" value="1"/>
</dbReference>